<accession>D5H593</accession>
<dbReference type="AlphaFoldDB" id="D5H593"/>
<reference evidence="2 3" key="1">
    <citation type="journal article" date="2010" name="ISME J.">
        <title>Fine-scale evolution: genomic, phenotypic and ecological differentiation in two coexisting Salinibacter ruber strains.</title>
        <authorList>
            <person name="Pena A."/>
            <person name="Teeling H."/>
            <person name="Huerta-Cepas J."/>
            <person name="Santos F."/>
            <person name="Yarza P."/>
            <person name="Brito-Echeverria J."/>
            <person name="Lucio M."/>
            <person name="Schmitt-Kopplin P."/>
            <person name="Meseguer I."/>
            <person name="Schenowitz C."/>
            <person name="Dossat C."/>
            <person name="Barbe V."/>
            <person name="Dopazo J."/>
            <person name="Rossello-Mora R."/>
            <person name="Schuler M."/>
            <person name="Glockner F.O."/>
            <person name="Amann R."/>
            <person name="Gabaldon T."/>
            <person name="Anton J."/>
        </authorList>
    </citation>
    <scope>NUCLEOTIDE SEQUENCE [LARGE SCALE GENOMIC DNA]</scope>
    <source>
        <strain evidence="2 3">M8</strain>
    </source>
</reference>
<dbReference type="Proteomes" id="UP000000933">
    <property type="component" value="Chromosome"/>
</dbReference>
<dbReference type="KEGG" id="srm:SRM_00277"/>
<gene>
    <name evidence="2" type="ordered locus">SRM_00277</name>
</gene>
<evidence type="ECO:0000313" key="3">
    <source>
        <dbReference type="Proteomes" id="UP000000933"/>
    </source>
</evidence>
<proteinExistence type="predicted"/>
<organism evidence="2 3">
    <name type="scientific">Salinibacter ruber (strain M8)</name>
    <dbReference type="NCBI Taxonomy" id="761659"/>
    <lineage>
        <taxon>Bacteria</taxon>
        <taxon>Pseudomonadati</taxon>
        <taxon>Rhodothermota</taxon>
        <taxon>Rhodothermia</taxon>
        <taxon>Rhodothermales</taxon>
        <taxon>Salinibacteraceae</taxon>
        <taxon>Salinibacter</taxon>
    </lineage>
</organism>
<dbReference type="EMBL" id="FP565814">
    <property type="protein sequence ID" value="CBH23198.1"/>
    <property type="molecule type" value="Genomic_DNA"/>
</dbReference>
<name>D5H593_SALRM</name>
<evidence type="ECO:0000313" key="2">
    <source>
        <dbReference type="EMBL" id="CBH23198.1"/>
    </source>
</evidence>
<dbReference type="HOGENOM" id="CLU_2828747_0_0_10"/>
<reference evidence="3" key="2">
    <citation type="submission" date="2010-04" db="EMBL/GenBank/DDBJ databases">
        <title>Genome sequence of Salinibacter ruber M8.</title>
        <authorList>
            <consortium name="Genoscope"/>
        </authorList>
    </citation>
    <scope>NUCLEOTIDE SEQUENCE [LARGE SCALE GENOMIC DNA]</scope>
    <source>
        <strain evidence="3">M8</strain>
    </source>
</reference>
<feature type="compositionally biased region" description="Gly residues" evidence="1">
    <location>
        <begin position="56"/>
        <end position="66"/>
    </location>
</feature>
<feature type="region of interest" description="Disordered" evidence="1">
    <location>
        <begin position="1"/>
        <end position="66"/>
    </location>
</feature>
<sequence>MSNTSDSNAEYRAPSVKRWGTVLDLTSGADTGGSGDIYDANADNDHSNWLPDQSNGGNGKGTGDGS</sequence>
<protein>
    <submittedName>
        <fullName evidence="2">Uncharacterized protein</fullName>
    </submittedName>
</protein>
<evidence type="ECO:0000256" key="1">
    <source>
        <dbReference type="SAM" id="MobiDB-lite"/>
    </source>
</evidence>